<dbReference type="PANTHER" id="PTHR43806:SF11">
    <property type="entry name" value="CEREVISIN-RELATED"/>
    <property type="match status" value="1"/>
</dbReference>
<feature type="domain" description="Peptidase S8/S53" evidence="11">
    <location>
        <begin position="163"/>
        <end position="423"/>
    </location>
</feature>
<dbReference type="SUPFAM" id="SSF52743">
    <property type="entry name" value="Subtilisin-like"/>
    <property type="match status" value="1"/>
</dbReference>
<dbReference type="PROSITE" id="PS00138">
    <property type="entry name" value="SUBTILASE_SER"/>
    <property type="match status" value="1"/>
</dbReference>
<proteinExistence type="inferred from homology"/>
<dbReference type="EMBL" id="CAKOGP040001858">
    <property type="protein sequence ID" value="CAJ1954202.1"/>
    <property type="molecule type" value="Genomic_DNA"/>
</dbReference>
<evidence type="ECO:0000256" key="9">
    <source>
        <dbReference type="SAM" id="MobiDB-lite"/>
    </source>
</evidence>
<dbReference type="Gene3D" id="3.40.50.200">
    <property type="entry name" value="Peptidase S8/S53 domain"/>
    <property type="match status" value="1"/>
</dbReference>
<feature type="active site" description="Charge relay system" evidence="7">
    <location>
        <position position="210"/>
    </location>
</feature>
<dbReference type="AlphaFoldDB" id="A0AAD2JIN1"/>
<comment type="caution">
    <text evidence="12">The sequence shown here is derived from an EMBL/GenBank/DDBJ whole genome shotgun (WGS) entry which is preliminary data.</text>
</comment>
<evidence type="ECO:0000256" key="7">
    <source>
        <dbReference type="PROSITE-ProRule" id="PRU01240"/>
    </source>
</evidence>
<keyword evidence="13" id="KW-1185">Reference proteome</keyword>
<feature type="chain" id="PRO_5042016806" description="subtilisin" evidence="10">
    <location>
        <begin position="25"/>
        <end position="533"/>
    </location>
</feature>
<keyword evidence="8" id="KW-0175">Coiled coil</keyword>
<evidence type="ECO:0000256" key="4">
    <source>
        <dbReference type="ARBA" id="ARBA00022825"/>
    </source>
</evidence>
<evidence type="ECO:0000256" key="3">
    <source>
        <dbReference type="ARBA" id="ARBA00022801"/>
    </source>
</evidence>
<dbReference type="PANTHER" id="PTHR43806">
    <property type="entry name" value="PEPTIDASE S8"/>
    <property type="match status" value="1"/>
</dbReference>
<sequence>MIIRQILLLQILLLLGLVSQLIQAAEEESEQAEEEYVRVLVGFHDRDQEKEYVRRQRVRPRTGKPQAKVNYEFQKTEAVAMQVTRRELEEMKKDSKQFSYVEEDILVPVAAAWAGGAGSNPSNATTLDEEAQRRLIELRNYGIELTQAHRTIDPDPDWDQECGVYLCVVDSGVFLNNADIPYSRGDGYVEGKAFGDAEGDQWFNPRGTDHGTQVAGIMIARGGNDRGVRGVIPHGPQRSNVCLKVAKVVPDGEGVALISSLLQASEWCAEAAGDKPLVINLSFAVEFETAPEKAIYQRLYDQGVLIVAAAGNLGGTDYMYPASHDSVMSVASINAASRRSSFSQRNDQVEIAAPGELIETLQAESNNLLMASGTSLASPFVAGLAARIWSAAPRCSNVDIRQALRDTARELGDGVPNRNFGYGLIRARDAKDLLVTSGCNSKAPTKSPTRAPTSLPSASPSAMPSGNPTVRCMDHLESCASHDECCDGFICTRMTENLDDSLVCRREGTMETRPRLASLDGNKCRGGYAAGCK</sequence>
<comment type="similarity">
    <text evidence="1 7">Belongs to the peptidase S8 family.</text>
</comment>
<dbReference type="EC" id="3.4.21.62" evidence="6"/>
<reference evidence="12" key="1">
    <citation type="submission" date="2023-08" db="EMBL/GenBank/DDBJ databases">
        <authorList>
            <person name="Audoor S."/>
            <person name="Bilcke G."/>
        </authorList>
    </citation>
    <scope>NUCLEOTIDE SEQUENCE</scope>
</reference>
<dbReference type="InterPro" id="IPR000209">
    <property type="entry name" value="Peptidase_S8/S53_dom"/>
</dbReference>
<feature type="active site" description="Charge relay system" evidence="7">
    <location>
        <position position="375"/>
    </location>
</feature>
<dbReference type="InterPro" id="IPR015500">
    <property type="entry name" value="Peptidase_S8_subtilisin-rel"/>
</dbReference>
<evidence type="ECO:0000256" key="6">
    <source>
        <dbReference type="ARBA" id="ARBA00023619"/>
    </source>
</evidence>
<evidence type="ECO:0000256" key="10">
    <source>
        <dbReference type="SAM" id="SignalP"/>
    </source>
</evidence>
<dbReference type="InterPro" id="IPR036852">
    <property type="entry name" value="Peptidase_S8/S53_dom_sf"/>
</dbReference>
<dbReference type="InterPro" id="IPR037045">
    <property type="entry name" value="S8pro/Inhibitor_I9_sf"/>
</dbReference>
<evidence type="ECO:0000259" key="11">
    <source>
        <dbReference type="Pfam" id="PF00082"/>
    </source>
</evidence>
<keyword evidence="10" id="KW-0732">Signal</keyword>
<dbReference type="GO" id="GO:0004252">
    <property type="term" value="F:serine-type endopeptidase activity"/>
    <property type="evidence" value="ECO:0007669"/>
    <property type="project" value="UniProtKB-UniRule"/>
</dbReference>
<evidence type="ECO:0000256" key="2">
    <source>
        <dbReference type="ARBA" id="ARBA00022670"/>
    </source>
</evidence>
<organism evidence="12 13">
    <name type="scientific">Cylindrotheca closterium</name>
    <dbReference type="NCBI Taxonomy" id="2856"/>
    <lineage>
        <taxon>Eukaryota</taxon>
        <taxon>Sar</taxon>
        <taxon>Stramenopiles</taxon>
        <taxon>Ochrophyta</taxon>
        <taxon>Bacillariophyta</taxon>
        <taxon>Bacillariophyceae</taxon>
        <taxon>Bacillariophycidae</taxon>
        <taxon>Bacillariales</taxon>
        <taxon>Bacillariaceae</taxon>
        <taxon>Cylindrotheca</taxon>
    </lineage>
</organism>
<dbReference type="PRINTS" id="PR00723">
    <property type="entry name" value="SUBTILISIN"/>
</dbReference>
<feature type="region of interest" description="Disordered" evidence="9">
    <location>
        <begin position="439"/>
        <end position="465"/>
    </location>
</feature>
<feature type="coiled-coil region" evidence="8">
    <location>
        <begin position="15"/>
        <end position="42"/>
    </location>
</feature>
<feature type="compositionally biased region" description="Low complexity" evidence="9">
    <location>
        <begin position="447"/>
        <end position="465"/>
    </location>
</feature>
<comment type="catalytic activity">
    <reaction evidence="5">
        <text>Hydrolysis of proteins with broad specificity for peptide bonds, and a preference for a large uncharged residue in P1. Hydrolyzes peptide amides.</text>
        <dbReference type="EC" id="3.4.21.62"/>
    </reaction>
</comment>
<evidence type="ECO:0000313" key="13">
    <source>
        <dbReference type="Proteomes" id="UP001295423"/>
    </source>
</evidence>
<dbReference type="GO" id="GO:0005615">
    <property type="term" value="C:extracellular space"/>
    <property type="evidence" value="ECO:0007669"/>
    <property type="project" value="TreeGrafter"/>
</dbReference>
<evidence type="ECO:0000256" key="8">
    <source>
        <dbReference type="SAM" id="Coils"/>
    </source>
</evidence>
<dbReference type="GO" id="GO:0006508">
    <property type="term" value="P:proteolysis"/>
    <property type="evidence" value="ECO:0007669"/>
    <property type="project" value="UniProtKB-KW"/>
</dbReference>
<dbReference type="InterPro" id="IPR050131">
    <property type="entry name" value="Peptidase_S8_subtilisin-like"/>
</dbReference>
<dbReference type="InterPro" id="IPR023828">
    <property type="entry name" value="Peptidase_S8_Ser-AS"/>
</dbReference>
<gene>
    <name evidence="12" type="ORF">CYCCA115_LOCUS14797</name>
</gene>
<keyword evidence="4 7" id="KW-0720">Serine protease</keyword>
<dbReference type="Gene3D" id="3.30.70.80">
    <property type="entry name" value="Peptidase S8 propeptide/proteinase inhibitor I9"/>
    <property type="match status" value="1"/>
</dbReference>
<feature type="signal peptide" evidence="10">
    <location>
        <begin position="1"/>
        <end position="24"/>
    </location>
</feature>
<name>A0AAD2JIN1_9STRA</name>
<dbReference type="PROSITE" id="PS51892">
    <property type="entry name" value="SUBTILASE"/>
    <property type="match status" value="1"/>
</dbReference>
<evidence type="ECO:0000256" key="1">
    <source>
        <dbReference type="ARBA" id="ARBA00011073"/>
    </source>
</evidence>
<dbReference type="Proteomes" id="UP001295423">
    <property type="component" value="Unassembled WGS sequence"/>
</dbReference>
<evidence type="ECO:0000256" key="5">
    <source>
        <dbReference type="ARBA" id="ARBA00023529"/>
    </source>
</evidence>
<feature type="active site" description="Charge relay system" evidence="7">
    <location>
        <position position="170"/>
    </location>
</feature>
<keyword evidence="2 7" id="KW-0645">Protease</keyword>
<accession>A0AAD2JIN1</accession>
<keyword evidence="3 7" id="KW-0378">Hydrolase</keyword>
<dbReference type="Pfam" id="PF00082">
    <property type="entry name" value="Peptidase_S8"/>
    <property type="match status" value="1"/>
</dbReference>
<evidence type="ECO:0000313" key="12">
    <source>
        <dbReference type="EMBL" id="CAJ1954202.1"/>
    </source>
</evidence>
<protein>
    <recommendedName>
        <fullName evidence="6">subtilisin</fullName>
        <ecNumber evidence="6">3.4.21.62</ecNumber>
    </recommendedName>
</protein>